<feature type="compositionally biased region" description="Basic and acidic residues" evidence="1">
    <location>
        <begin position="181"/>
        <end position="190"/>
    </location>
</feature>
<evidence type="ECO:0000256" key="1">
    <source>
        <dbReference type="SAM" id="MobiDB-lite"/>
    </source>
</evidence>
<keyword evidence="3" id="KW-1185">Reference proteome</keyword>
<dbReference type="RefSeq" id="WP_092053377.1">
    <property type="nucleotide sequence ID" value="NZ_FOJJ01000001.1"/>
</dbReference>
<gene>
    <name evidence="2" type="ORF">FL622_02805</name>
</gene>
<feature type="compositionally biased region" description="Basic and acidic residues" evidence="1">
    <location>
        <begin position="155"/>
        <end position="171"/>
    </location>
</feature>
<dbReference type="InterPro" id="IPR021973">
    <property type="entry name" value="SprA-related"/>
</dbReference>
<proteinExistence type="predicted"/>
<accession>A0A550JLN8</accession>
<organism evidence="2 3">
    <name type="scientific">Trichloromonas acetexigens</name>
    <dbReference type="NCBI Taxonomy" id="38815"/>
    <lineage>
        <taxon>Bacteria</taxon>
        <taxon>Pseudomonadati</taxon>
        <taxon>Thermodesulfobacteriota</taxon>
        <taxon>Desulfuromonadia</taxon>
        <taxon>Desulfuromonadales</taxon>
        <taxon>Trichloromonadaceae</taxon>
        <taxon>Trichloromonas</taxon>
    </lineage>
</organism>
<feature type="region of interest" description="Disordered" evidence="1">
    <location>
        <begin position="69"/>
        <end position="102"/>
    </location>
</feature>
<reference evidence="2 3" key="1">
    <citation type="submission" date="2019-07" db="EMBL/GenBank/DDBJ databases">
        <title>Insights of Desulfuromonas acetexigens electromicrobiology.</title>
        <authorList>
            <person name="Katuri K."/>
            <person name="Sapireddy V."/>
            <person name="Shaw D.R."/>
            <person name="Saikaly P."/>
        </authorList>
    </citation>
    <scope>NUCLEOTIDE SEQUENCE [LARGE SCALE GENOMIC DNA]</scope>
    <source>
        <strain evidence="2 3">2873</strain>
    </source>
</reference>
<name>A0A550JLN8_9BACT</name>
<protein>
    <recommendedName>
        <fullName evidence="4">Catalase</fullName>
    </recommendedName>
</protein>
<sequence>MAEISEATTYPVNPLAGYPRHPATEQEQGTGTSSRRETGSGDAASFPSSATDKVTISREAQQIMQLASADRRVRAHEAAHSAAGGQYAGGPSYSYKQGPDGKRYAVAGEVPIDVSPVSGDPQASIQKARVVRSAALAPADPSPQDRQVAAAAMRMEMKAQSDLQAMRREETTQETQGPESIRSREERSDETADSQQASGTNPPPAETRSIRLYA</sequence>
<dbReference type="EMBL" id="VJVV01000001">
    <property type="protein sequence ID" value="TRO84126.1"/>
    <property type="molecule type" value="Genomic_DNA"/>
</dbReference>
<evidence type="ECO:0008006" key="4">
    <source>
        <dbReference type="Google" id="ProtNLM"/>
    </source>
</evidence>
<feature type="region of interest" description="Disordered" evidence="1">
    <location>
        <begin position="1"/>
        <end position="54"/>
    </location>
</feature>
<dbReference type="AlphaFoldDB" id="A0A550JLN8"/>
<dbReference type="OrthoDB" id="5406091at2"/>
<feature type="compositionally biased region" description="Polar residues" evidence="1">
    <location>
        <begin position="1"/>
        <end position="11"/>
    </location>
</feature>
<dbReference type="Proteomes" id="UP000317155">
    <property type="component" value="Unassembled WGS sequence"/>
</dbReference>
<dbReference type="Pfam" id="PF12118">
    <property type="entry name" value="SprA-related"/>
    <property type="match status" value="1"/>
</dbReference>
<evidence type="ECO:0000313" key="2">
    <source>
        <dbReference type="EMBL" id="TRO84126.1"/>
    </source>
</evidence>
<feature type="region of interest" description="Disordered" evidence="1">
    <location>
        <begin position="134"/>
        <end position="214"/>
    </location>
</feature>
<feature type="compositionally biased region" description="Basic and acidic residues" evidence="1">
    <location>
        <begin position="69"/>
        <end position="79"/>
    </location>
</feature>
<evidence type="ECO:0000313" key="3">
    <source>
        <dbReference type="Proteomes" id="UP000317155"/>
    </source>
</evidence>
<comment type="caution">
    <text evidence="2">The sequence shown here is derived from an EMBL/GenBank/DDBJ whole genome shotgun (WGS) entry which is preliminary data.</text>
</comment>